<dbReference type="EMBL" id="NBIV01000114">
    <property type="protein sequence ID" value="PXF43726.1"/>
    <property type="molecule type" value="Genomic_DNA"/>
</dbReference>
<evidence type="ECO:0000313" key="2">
    <source>
        <dbReference type="Proteomes" id="UP000247409"/>
    </source>
</evidence>
<dbReference type="Proteomes" id="UP000247409">
    <property type="component" value="Unassembled WGS sequence"/>
</dbReference>
<sequence length="122" mass="12806">MVREVALAGKVGLQHAVKAQITEEGVFMEGDGVNMWVVFDATHDDGDSKMCVIGVNKVGCCGTGKGLVALGKCENVGRQRRVHKMKVAMVVGVDTMMGGTFGFVDGCDEGTGEKGKGWGAVR</sequence>
<proteinExistence type="predicted"/>
<evidence type="ECO:0000313" key="1">
    <source>
        <dbReference type="EMBL" id="PXF43726.1"/>
    </source>
</evidence>
<organism evidence="1 2">
    <name type="scientific">Gracilariopsis chorda</name>
    <dbReference type="NCBI Taxonomy" id="448386"/>
    <lineage>
        <taxon>Eukaryota</taxon>
        <taxon>Rhodophyta</taxon>
        <taxon>Florideophyceae</taxon>
        <taxon>Rhodymeniophycidae</taxon>
        <taxon>Gracilariales</taxon>
        <taxon>Gracilariaceae</taxon>
        <taxon>Gracilariopsis</taxon>
    </lineage>
</organism>
<comment type="caution">
    <text evidence="1">The sequence shown here is derived from an EMBL/GenBank/DDBJ whole genome shotgun (WGS) entry which is preliminary data.</text>
</comment>
<accession>A0A2V3INR7</accession>
<keyword evidence="2" id="KW-1185">Reference proteome</keyword>
<reference evidence="1 2" key="1">
    <citation type="journal article" date="2018" name="Mol. Biol. Evol.">
        <title>Analysis of the draft genome of the red seaweed Gracilariopsis chorda provides insights into genome size evolution in Rhodophyta.</title>
        <authorList>
            <person name="Lee J."/>
            <person name="Yang E.C."/>
            <person name="Graf L."/>
            <person name="Yang J.H."/>
            <person name="Qiu H."/>
            <person name="Zel Zion U."/>
            <person name="Chan C.X."/>
            <person name="Stephens T.G."/>
            <person name="Weber A.P.M."/>
            <person name="Boo G.H."/>
            <person name="Boo S.M."/>
            <person name="Kim K.M."/>
            <person name="Shin Y."/>
            <person name="Jung M."/>
            <person name="Lee S.J."/>
            <person name="Yim H.S."/>
            <person name="Lee J.H."/>
            <person name="Bhattacharya D."/>
            <person name="Yoon H.S."/>
        </authorList>
    </citation>
    <scope>NUCLEOTIDE SEQUENCE [LARGE SCALE GENOMIC DNA]</scope>
    <source>
        <strain evidence="1 2">SKKU-2015</strain>
        <tissue evidence="1">Whole body</tissue>
    </source>
</reference>
<dbReference type="AlphaFoldDB" id="A0A2V3INR7"/>
<gene>
    <name evidence="1" type="ORF">BWQ96_06556</name>
</gene>
<protein>
    <submittedName>
        <fullName evidence="1">Uncharacterized protein</fullName>
    </submittedName>
</protein>
<name>A0A2V3INR7_9FLOR</name>